<reference evidence="6 7" key="1">
    <citation type="submission" date="2024-09" db="EMBL/GenBank/DDBJ databases">
        <authorList>
            <person name="Sun Q."/>
            <person name="Mori K."/>
        </authorList>
    </citation>
    <scope>NUCLEOTIDE SEQUENCE [LARGE SCALE GENOMIC DNA]</scope>
    <source>
        <strain evidence="6 7">JCM 13503</strain>
    </source>
</reference>
<dbReference type="InterPro" id="IPR036805">
    <property type="entry name" value="Tscrpt_elong_fac_GreA/B_N_sf"/>
</dbReference>
<keyword evidence="2" id="KW-0804">Transcription</keyword>
<name>A0ABV6AX76_9DEIO</name>
<dbReference type="InterPro" id="IPR036953">
    <property type="entry name" value="GreA/GreB_C_sf"/>
</dbReference>
<evidence type="ECO:0000256" key="3">
    <source>
        <dbReference type="SAM" id="Coils"/>
    </source>
</evidence>
<evidence type="ECO:0000313" key="6">
    <source>
        <dbReference type="EMBL" id="MFB9991295.1"/>
    </source>
</evidence>
<dbReference type="GO" id="GO:0003746">
    <property type="term" value="F:translation elongation factor activity"/>
    <property type="evidence" value="ECO:0007669"/>
    <property type="project" value="UniProtKB-KW"/>
</dbReference>
<dbReference type="InterPro" id="IPR022691">
    <property type="entry name" value="Tscrpt_elong_fac_GreA/B_N"/>
</dbReference>
<dbReference type="PIRSF" id="PIRSF006092">
    <property type="entry name" value="GreA_GreB"/>
    <property type="match status" value="1"/>
</dbReference>
<evidence type="ECO:0000256" key="2">
    <source>
        <dbReference type="ARBA" id="ARBA00023163"/>
    </source>
</evidence>
<dbReference type="InterPro" id="IPR001437">
    <property type="entry name" value="Tscrpt_elong_fac_GreA/B_C"/>
</dbReference>
<dbReference type="Gene3D" id="1.10.287.180">
    <property type="entry name" value="Transcription elongation factor, GreA/GreB, N-terminal domain"/>
    <property type="match status" value="1"/>
</dbReference>
<evidence type="ECO:0000259" key="5">
    <source>
        <dbReference type="Pfam" id="PF03449"/>
    </source>
</evidence>
<keyword evidence="3" id="KW-0175">Coiled coil</keyword>
<keyword evidence="6" id="KW-0251">Elongation factor</keyword>
<keyword evidence="7" id="KW-1185">Reference proteome</keyword>
<keyword evidence="1" id="KW-0805">Transcription regulation</keyword>
<evidence type="ECO:0000313" key="7">
    <source>
        <dbReference type="Proteomes" id="UP001589733"/>
    </source>
</evidence>
<dbReference type="Pfam" id="PF03449">
    <property type="entry name" value="GreA_GreB_N"/>
    <property type="match status" value="1"/>
</dbReference>
<dbReference type="PANTHER" id="PTHR30437">
    <property type="entry name" value="TRANSCRIPTION ELONGATION FACTOR GREA"/>
    <property type="match status" value="1"/>
</dbReference>
<dbReference type="SUPFAM" id="SSF46557">
    <property type="entry name" value="GreA transcript cleavage protein, N-terminal domain"/>
    <property type="match status" value="1"/>
</dbReference>
<dbReference type="Proteomes" id="UP001589733">
    <property type="component" value="Unassembled WGS sequence"/>
</dbReference>
<comment type="caution">
    <text evidence="6">The sequence shown here is derived from an EMBL/GenBank/DDBJ whole genome shotgun (WGS) entry which is preliminary data.</text>
</comment>
<evidence type="ECO:0000259" key="4">
    <source>
        <dbReference type="Pfam" id="PF01272"/>
    </source>
</evidence>
<feature type="domain" description="Transcription elongation factor GreA/GreB C-terminal" evidence="4">
    <location>
        <begin position="80"/>
        <end position="157"/>
    </location>
</feature>
<dbReference type="InterPro" id="IPR023459">
    <property type="entry name" value="Tscrpt_elong_fac_GreA/B_fam"/>
</dbReference>
<organism evidence="6 7">
    <name type="scientific">Deinococcus oregonensis</name>
    <dbReference type="NCBI Taxonomy" id="1805970"/>
    <lineage>
        <taxon>Bacteria</taxon>
        <taxon>Thermotogati</taxon>
        <taxon>Deinococcota</taxon>
        <taxon>Deinococci</taxon>
        <taxon>Deinococcales</taxon>
        <taxon>Deinococcaceae</taxon>
        <taxon>Deinococcus</taxon>
    </lineage>
</organism>
<dbReference type="Pfam" id="PF01272">
    <property type="entry name" value="GreA_GreB"/>
    <property type="match status" value="1"/>
</dbReference>
<proteinExistence type="predicted"/>
<feature type="domain" description="Transcription elongation factor GreA/GreB N-terminal" evidence="5">
    <location>
        <begin position="7"/>
        <end position="73"/>
    </location>
</feature>
<dbReference type="RefSeq" id="WP_380006078.1">
    <property type="nucleotide sequence ID" value="NZ_JBHLYR010000013.1"/>
</dbReference>
<protein>
    <submittedName>
        <fullName evidence="6">GreA/GreB family elongation factor</fullName>
    </submittedName>
</protein>
<evidence type="ECO:0000256" key="1">
    <source>
        <dbReference type="ARBA" id="ARBA00023015"/>
    </source>
</evidence>
<accession>A0ABV6AX76</accession>
<dbReference type="EMBL" id="JBHLYR010000013">
    <property type="protein sequence ID" value="MFB9991295.1"/>
    <property type="molecule type" value="Genomic_DNA"/>
</dbReference>
<keyword evidence="6" id="KW-0648">Protein biosynthesis</keyword>
<dbReference type="Gene3D" id="3.10.50.30">
    <property type="entry name" value="Transcription elongation factor, GreA/GreB, C-terminal domain"/>
    <property type="match status" value="1"/>
</dbReference>
<sequence length="160" mass="17682">MTRPTRVTAAGLKRLQQSLEREQERLEEARAYVRDQMEANEAENLGLVEAQQQLSAVEERIEELKNILDGAQVISQEGGQHDRVQLGDHVLLKDLQSGRELRAQLVSPVEVAPAVQGVVQISSDSPVGRKLEGSQAGDTFEVTVGRRQVQYQVQSIEAKG</sequence>
<gene>
    <name evidence="6" type="ORF">ACFFLM_04785</name>
</gene>
<dbReference type="PANTHER" id="PTHR30437:SF4">
    <property type="entry name" value="TRANSCRIPTION ELONGATION FACTOR GREA"/>
    <property type="match status" value="1"/>
</dbReference>
<feature type="coiled-coil region" evidence="3">
    <location>
        <begin position="9"/>
        <end position="74"/>
    </location>
</feature>
<dbReference type="SUPFAM" id="SSF54534">
    <property type="entry name" value="FKBP-like"/>
    <property type="match status" value="1"/>
</dbReference>